<dbReference type="SMART" id="SM00409">
    <property type="entry name" value="IG"/>
    <property type="match status" value="1"/>
</dbReference>
<keyword evidence="7" id="KW-1133">Transmembrane helix</keyword>
<dbReference type="InterPro" id="IPR013098">
    <property type="entry name" value="Ig_I-set"/>
</dbReference>
<feature type="region of interest" description="Disordered" evidence="6">
    <location>
        <begin position="616"/>
        <end position="740"/>
    </location>
</feature>
<dbReference type="SUPFAM" id="SSF48726">
    <property type="entry name" value="Immunoglobulin"/>
    <property type="match status" value="1"/>
</dbReference>
<accession>A0A7N4PJ90</accession>
<dbReference type="InterPro" id="IPR003599">
    <property type="entry name" value="Ig_sub"/>
</dbReference>
<keyword evidence="2 8" id="KW-0732">Signal</keyword>
<keyword evidence="11" id="KW-1185">Reference proteome</keyword>
<dbReference type="FunFam" id="2.60.40.10:FF:001692">
    <property type="entry name" value="Immunoglobulin superfamily containing leucine-rich repeat protein"/>
    <property type="match status" value="1"/>
</dbReference>
<keyword evidence="7" id="KW-0472">Membrane</keyword>
<dbReference type="InterPro" id="IPR000483">
    <property type="entry name" value="Cys-rich_flank_reg_C"/>
</dbReference>
<dbReference type="InterPro" id="IPR032675">
    <property type="entry name" value="LRR_dom_sf"/>
</dbReference>
<dbReference type="GeneTree" id="ENSGT00940000162846"/>
<evidence type="ECO:0000256" key="1">
    <source>
        <dbReference type="ARBA" id="ARBA00022614"/>
    </source>
</evidence>
<dbReference type="InterPro" id="IPR003598">
    <property type="entry name" value="Ig_sub2"/>
</dbReference>
<keyword evidence="5" id="KW-0325">Glycoprotein</keyword>
<evidence type="ECO:0000256" key="2">
    <source>
        <dbReference type="ARBA" id="ARBA00022729"/>
    </source>
</evidence>
<dbReference type="AlphaFoldDB" id="A0A7N4PJ90"/>
<evidence type="ECO:0000256" key="8">
    <source>
        <dbReference type="SAM" id="SignalP"/>
    </source>
</evidence>
<gene>
    <name evidence="10" type="primary">ISLR2</name>
</gene>
<organism evidence="10 11">
    <name type="scientific">Sarcophilus harrisii</name>
    <name type="common">Tasmanian devil</name>
    <name type="synonym">Sarcophilus laniarius</name>
    <dbReference type="NCBI Taxonomy" id="9305"/>
    <lineage>
        <taxon>Eukaryota</taxon>
        <taxon>Metazoa</taxon>
        <taxon>Chordata</taxon>
        <taxon>Craniata</taxon>
        <taxon>Vertebrata</taxon>
        <taxon>Euteleostomi</taxon>
        <taxon>Mammalia</taxon>
        <taxon>Metatheria</taxon>
        <taxon>Dasyuromorphia</taxon>
        <taxon>Dasyuridae</taxon>
        <taxon>Sarcophilus</taxon>
    </lineage>
</organism>
<dbReference type="InterPro" id="IPR001611">
    <property type="entry name" value="Leu-rich_rpt"/>
</dbReference>
<reference evidence="10 11" key="1">
    <citation type="journal article" date="2011" name="Proc. Natl. Acad. Sci. U.S.A.">
        <title>Genetic diversity and population structure of the endangered marsupial Sarcophilus harrisii (Tasmanian devil).</title>
        <authorList>
            <person name="Miller W."/>
            <person name="Hayes V.M."/>
            <person name="Ratan A."/>
            <person name="Petersen D.C."/>
            <person name="Wittekindt N.E."/>
            <person name="Miller J."/>
            <person name="Walenz B."/>
            <person name="Knight J."/>
            <person name="Qi J."/>
            <person name="Zhao F."/>
            <person name="Wang Q."/>
            <person name="Bedoya-Reina O.C."/>
            <person name="Katiyar N."/>
            <person name="Tomsho L.P."/>
            <person name="Kasson L.M."/>
            <person name="Hardie R.A."/>
            <person name="Woodbridge P."/>
            <person name="Tindall E.A."/>
            <person name="Bertelsen M.F."/>
            <person name="Dixon D."/>
            <person name="Pyecroft S."/>
            <person name="Helgen K.M."/>
            <person name="Lesk A.M."/>
            <person name="Pringle T.H."/>
            <person name="Patterson N."/>
            <person name="Zhang Y."/>
            <person name="Kreiss A."/>
            <person name="Woods G.M."/>
            <person name="Jones M.E."/>
            <person name="Schuster S.C."/>
        </authorList>
    </citation>
    <scope>NUCLEOTIDE SEQUENCE [LARGE SCALE GENOMIC DNA]</scope>
</reference>
<dbReference type="InterPro" id="IPR003591">
    <property type="entry name" value="Leu-rich_rpt_typical-subtyp"/>
</dbReference>
<protein>
    <submittedName>
        <fullName evidence="10">Immunoglobulin superfamily containing leucine rich repeat 2</fullName>
    </submittedName>
</protein>
<dbReference type="PANTHER" id="PTHR24366">
    <property type="entry name" value="IG(IMMUNOGLOBULIN) AND LRR(LEUCINE RICH REPEAT) DOMAINS"/>
    <property type="match status" value="1"/>
</dbReference>
<dbReference type="FunCoup" id="A0A7N4PJ90">
    <property type="interactions" value="16"/>
</dbReference>
<feature type="compositionally biased region" description="Acidic residues" evidence="6">
    <location>
        <begin position="645"/>
        <end position="655"/>
    </location>
</feature>
<dbReference type="SUPFAM" id="SSF52058">
    <property type="entry name" value="L domain-like"/>
    <property type="match status" value="1"/>
</dbReference>
<keyword evidence="4" id="KW-1015">Disulfide bond</keyword>
<keyword evidence="1" id="KW-0433">Leucine-rich repeat</keyword>
<dbReference type="Gene3D" id="3.80.10.10">
    <property type="entry name" value="Ribonuclease Inhibitor"/>
    <property type="match status" value="1"/>
</dbReference>
<sequence>MAASPRSLWLLWALLGAARGCAEPCACVDKYAHQFADCAYKDLQEVPSGLPANVTTLSLSANKITSLRQGAFAEVTQVTSLWLAHNEIRAVEPGALAVLAQLKNLDISHNQIADFPWADLRNLSALQLLKMNNNRMAALPADAFRNLRDLRSLRINNNRFSFIAEGTFDALTSLSHLQIYNNPFDCTCRLLWLKAWAESTLISIPERESIACASPPALKGVPVGSLPALQCAPPAVRLRYRPNVDGAELEAGLALALHCLATGQPPPQLQWRIETAGGALLLPAPNASGAAQEAGPRAPPRFRAFANGTLLIPHLSKKEEGTYTCRADNELGSNETSVSVAVAGPRKHPPGPGGKGPGGDRRAPAKGYGNSVLTAKGQERTKGRAAWGGPGGAAAARTPGAPDDAEAAAAAEAEAAEAEAEEDPFRAPPFERRCGRGDPTVYVSNHAFNQSSDLKPHAFDLGVIALDVSEREAKVQLTPFAARPEKRHLRMLYLCAEGGHAVVQWSRIEEGVNAYWFQGLTPGTNYSVCLTYVGEACQVQVVFTTKKEVPSLVIIVVVSVFLLALATVPLLGAACCHLLAKYQGKTYRLIMKAQNPDQMEKRIAADFDPRASYLESEKNYSPTDSGRGLGQEPGPGSRAGTRVGEEEEDEQEEEEVRAGLERDESLVAGSLPESQSKANQEEFEEASALDRASTCGTHPPRLRRQVKGPRERAVGKRGNNEFRKGPPEHPSPCSRPLTWD</sequence>
<dbReference type="PROSITE" id="PS50835">
    <property type="entry name" value="IG_LIKE"/>
    <property type="match status" value="1"/>
</dbReference>
<dbReference type="SMART" id="SM00408">
    <property type="entry name" value="IGc2"/>
    <property type="match status" value="1"/>
</dbReference>
<name>A0A7N4PJ90_SARHA</name>
<dbReference type="Pfam" id="PF13855">
    <property type="entry name" value="LRR_8"/>
    <property type="match status" value="2"/>
</dbReference>
<feature type="signal peptide" evidence="8">
    <location>
        <begin position="1"/>
        <end position="22"/>
    </location>
</feature>
<evidence type="ECO:0000256" key="3">
    <source>
        <dbReference type="ARBA" id="ARBA00022737"/>
    </source>
</evidence>
<evidence type="ECO:0000256" key="5">
    <source>
        <dbReference type="ARBA" id="ARBA00023180"/>
    </source>
</evidence>
<evidence type="ECO:0000256" key="6">
    <source>
        <dbReference type="SAM" id="MobiDB-lite"/>
    </source>
</evidence>
<evidence type="ECO:0000313" key="10">
    <source>
        <dbReference type="Ensembl" id="ENSSHAP00000039262.1"/>
    </source>
</evidence>
<feature type="compositionally biased region" description="Basic and acidic residues" evidence="6">
    <location>
        <begin position="656"/>
        <end position="665"/>
    </location>
</feature>
<dbReference type="SMART" id="SM00369">
    <property type="entry name" value="LRR_TYP"/>
    <property type="match status" value="5"/>
</dbReference>
<dbReference type="PROSITE" id="PS51450">
    <property type="entry name" value="LRR"/>
    <property type="match status" value="1"/>
</dbReference>
<dbReference type="InterPro" id="IPR007110">
    <property type="entry name" value="Ig-like_dom"/>
</dbReference>
<keyword evidence="7" id="KW-0812">Transmembrane</keyword>
<dbReference type="Pfam" id="PF07679">
    <property type="entry name" value="I-set"/>
    <property type="match status" value="1"/>
</dbReference>
<evidence type="ECO:0000256" key="4">
    <source>
        <dbReference type="ARBA" id="ARBA00023157"/>
    </source>
</evidence>
<dbReference type="SMART" id="SM00082">
    <property type="entry name" value="LRRCT"/>
    <property type="match status" value="1"/>
</dbReference>
<dbReference type="Proteomes" id="UP000007648">
    <property type="component" value="Unassembled WGS sequence"/>
</dbReference>
<dbReference type="InterPro" id="IPR013783">
    <property type="entry name" value="Ig-like_fold"/>
</dbReference>
<feature type="domain" description="Ig-like" evidence="9">
    <location>
        <begin position="234"/>
        <end position="341"/>
    </location>
</feature>
<feature type="compositionally biased region" description="Low complexity" evidence="6">
    <location>
        <begin position="393"/>
        <end position="405"/>
    </location>
</feature>
<reference evidence="10" key="2">
    <citation type="submission" date="2025-08" db="UniProtKB">
        <authorList>
            <consortium name="Ensembl"/>
        </authorList>
    </citation>
    <scope>IDENTIFICATION</scope>
</reference>
<evidence type="ECO:0000259" key="9">
    <source>
        <dbReference type="PROSITE" id="PS50835"/>
    </source>
</evidence>
<feature type="region of interest" description="Disordered" evidence="6">
    <location>
        <begin position="342"/>
        <end position="405"/>
    </location>
</feature>
<evidence type="ECO:0000256" key="7">
    <source>
        <dbReference type="SAM" id="Phobius"/>
    </source>
</evidence>
<evidence type="ECO:0000313" key="11">
    <source>
        <dbReference type="Proteomes" id="UP000007648"/>
    </source>
</evidence>
<reference evidence="10" key="3">
    <citation type="submission" date="2025-09" db="UniProtKB">
        <authorList>
            <consortium name="Ensembl"/>
        </authorList>
    </citation>
    <scope>IDENTIFICATION</scope>
</reference>
<dbReference type="InParanoid" id="A0A7N4PJ90"/>
<proteinExistence type="predicted"/>
<feature type="transmembrane region" description="Helical" evidence="7">
    <location>
        <begin position="552"/>
        <end position="580"/>
    </location>
</feature>
<dbReference type="InterPro" id="IPR036179">
    <property type="entry name" value="Ig-like_dom_sf"/>
</dbReference>
<feature type="chain" id="PRO_5029640188" evidence="8">
    <location>
        <begin position="23"/>
        <end position="740"/>
    </location>
</feature>
<dbReference type="PANTHER" id="PTHR24366:SF15">
    <property type="entry name" value="IMMUNOGLOBULIN SUPERFAMILY CONTAINING LEUCINE-RICH REPEAT PROTEIN 2"/>
    <property type="match status" value="1"/>
</dbReference>
<dbReference type="Gene3D" id="2.60.40.10">
    <property type="entry name" value="Immunoglobulins"/>
    <property type="match status" value="1"/>
</dbReference>
<dbReference type="Ensembl" id="ENSSHAT00000025090.1">
    <property type="protein sequence ID" value="ENSSHAP00000039262.1"/>
    <property type="gene ID" value="ENSSHAG00000024643.1"/>
</dbReference>
<keyword evidence="3" id="KW-0677">Repeat</keyword>
<feature type="compositionally biased region" description="Basic and acidic residues" evidence="6">
    <location>
        <begin position="708"/>
        <end position="727"/>
    </location>
</feature>